<evidence type="ECO:0000256" key="1">
    <source>
        <dbReference type="SAM" id="Phobius"/>
    </source>
</evidence>
<dbReference type="EMBL" id="RCCI01000004">
    <property type="protein sequence ID" value="RLJ67965.1"/>
    <property type="molecule type" value="Genomic_DNA"/>
</dbReference>
<evidence type="ECO:0000313" key="3">
    <source>
        <dbReference type="Proteomes" id="UP000268908"/>
    </source>
</evidence>
<dbReference type="InterPro" id="IPR019253">
    <property type="entry name" value="DUF2244_TM"/>
</dbReference>
<keyword evidence="1" id="KW-0812">Transmembrane</keyword>
<keyword evidence="3" id="KW-1185">Reference proteome</keyword>
<name>A0A497XKY4_9PROT</name>
<proteinExistence type="predicted"/>
<dbReference type="OrthoDB" id="9091577at2"/>
<keyword evidence="1" id="KW-1133">Transmembrane helix</keyword>
<sequence length="109" mass="11466">MAWVIEGRRSVPGRPLPSSRTPASPLFFAILAIAAVSLFIAVAFALAGAWLVLPFAGLELAGLGWAIHRHARSPAGVAPAPAFLCPQRAAASRVCPLSIAPFNQRRKLS</sequence>
<organism evidence="2 3">
    <name type="scientific">Sulfurisoma sediminicola</name>
    <dbReference type="NCBI Taxonomy" id="1381557"/>
    <lineage>
        <taxon>Bacteria</taxon>
        <taxon>Pseudomonadati</taxon>
        <taxon>Pseudomonadota</taxon>
        <taxon>Betaproteobacteria</taxon>
        <taxon>Nitrosomonadales</taxon>
        <taxon>Sterolibacteriaceae</taxon>
        <taxon>Sulfurisoma</taxon>
    </lineage>
</organism>
<reference evidence="2 3" key="1">
    <citation type="submission" date="2018-10" db="EMBL/GenBank/DDBJ databases">
        <title>Genomic Encyclopedia of Type Strains, Phase IV (KMG-IV): sequencing the most valuable type-strain genomes for metagenomic binning, comparative biology and taxonomic classification.</title>
        <authorList>
            <person name="Goeker M."/>
        </authorList>
    </citation>
    <scope>NUCLEOTIDE SEQUENCE [LARGE SCALE GENOMIC DNA]</scope>
    <source>
        <strain evidence="2 3">DSM 26916</strain>
    </source>
</reference>
<evidence type="ECO:0000313" key="2">
    <source>
        <dbReference type="EMBL" id="RLJ67965.1"/>
    </source>
</evidence>
<dbReference type="AlphaFoldDB" id="A0A497XKY4"/>
<comment type="caution">
    <text evidence="2">The sequence shown here is derived from an EMBL/GenBank/DDBJ whole genome shotgun (WGS) entry which is preliminary data.</text>
</comment>
<feature type="transmembrane region" description="Helical" evidence="1">
    <location>
        <begin position="26"/>
        <end position="53"/>
    </location>
</feature>
<dbReference type="Pfam" id="PF10003">
    <property type="entry name" value="DUF2244"/>
    <property type="match status" value="1"/>
</dbReference>
<dbReference type="Proteomes" id="UP000268908">
    <property type="component" value="Unassembled WGS sequence"/>
</dbReference>
<keyword evidence="1" id="KW-0472">Membrane</keyword>
<protein>
    <submittedName>
        <fullName evidence="2">Integral membrane protein DUF2244</fullName>
    </submittedName>
</protein>
<accession>A0A497XKY4</accession>
<gene>
    <name evidence="2" type="ORF">DFR35_0519</name>
</gene>